<evidence type="ECO:0008006" key="4">
    <source>
        <dbReference type="Google" id="ProtNLM"/>
    </source>
</evidence>
<dbReference type="PANTHER" id="PTHR35369">
    <property type="entry name" value="BLR3025 PROTEIN-RELATED"/>
    <property type="match status" value="1"/>
</dbReference>
<keyword evidence="1" id="KW-0227">DNA damage</keyword>
<dbReference type="InterPro" id="IPR050356">
    <property type="entry name" value="SulA_CellDiv_inhibitor"/>
</dbReference>
<dbReference type="InterPro" id="IPR043502">
    <property type="entry name" value="DNA/RNA_pol_sf"/>
</dbReference>
<dbReference type="Proteomes" id="UP000237839">
    <property type="component" value="Unassembled WGS sequence"/>
</dbReference>
<evidence type="ECO:0000313" key="3">
    <source>
        <dbReference type="Proteomes" id="UP000237839"/>
    </source>
</evidence>
<dbReference type="SUPFAM" id="SSF56672">
    <property type="entry name" value="DNA/RNA polymerases"/>
    <property type="match status" value="1"/>
</dbReference>
<comment type="caution">
    <text evidence="2">The sequence shown here is derived from an EMBL/GenBank/DDBJ whole genome shotgun (WGS) entry which is preliminary data.</text>
</comment>
<protein>
    <recommendedName>
        <fullName evidence="4">Nucleotidyltransferase/DNA polymerase involved in DNA repair</fullName>
    </recommendedName>
</protein>
<reference evidence="2 3" key="1">
    <citation type="submission" date="2018-02" db="EMBL/GenBank/DDBJ databases">
        <title>Solimicrobium silvestre gen. nov., sp. nov., isolated from alpine forest soil.</title>
        <authorList>
            <person name="Margesin R."/>
            <person name="Albuquerque L."/>
            <person name="Zhang D.-C."/>
            <person name="Froufe H.J.C."/>
            <person name="Severino R."/>
            <person name="Roxo I."/>
            <person name="Egas C."/>
            <person name="Da Costa M.S."/>
        </authorList>
    </citation>
    <scope>NUCLEOTIDE SEQUENCE [LARGE SCALE GENOMIC DNA]</scope>
    <source>
        <strain evidence="2 3">S20-91</strain>
    </source>
</reference>
<dbReference type="AlphaFoldDB" id="A0A2S9H1V4"/>
<evidence type="ECO:0000256" key="1">
    <source>
        <dbReference type="ARBA" id="ARBA00022763"/>
    </source>
</evidence>
<evidence type="ECO:0000313" key="2">
    <source>
        <dbReference type="EMBL" id="PRC93846.1"/>
    </source>
</evidence>
<name>A0A2S9H1V4_9BURK</name>
<accession>A0A2S9H1V4</accession>
<dbReference type="GO" id="GO:0006281">
    <property type="term" value="P:DNA repair"/>
    <property type="evidence" value="ECO:0007669"/>
    <property type="project" value="TreeGrafter"/>
</dbReference>
<gene>
    <name evidence="2" type="ORF">S2091_1455</name>
</gene>
<dbReference type="PANTHER" id="PTHR35369:SF2">
    <property type="entry name" value="BLR3025 PROTEIN"/>
    <property type="match status" value="1"/>
</dbReference>
<dbReference type="CDD" id="cd03468">
    <property type="entry name" value="PolY_like"/>
    <property type="match status" value="1"/>
</dbReference>
<keyword evidence="3" id="KW-1185">Reference proteome</keyword>
<dbReference type="EMBL" id="PUGF01000005">
    <property type="protein sequence ID" value="PRC93846.1"/>
    <property type="molecule type" value="Genomic_DNA"/>
</dbReference>
<organism evidence="2 3">
    <name type="scientific">Solimicrobium silvestre</name>
    <dbReference type="NCBI Taxonomy" id="2099400"/>
    <lineage>
        <taxon>Bacteria</taxon>
        <taxon>Pseudomonadati</taxon>
        <taxon>Pseudomonadota</taxon>
        <taxon>Betaproteobacteria</taxon>
        <taxon>Burkholderiales</taxon>
        <taxon>Oxalobacteraceae</taxon>
        <taxon>Solimicrobium</taxon>
    </lineage>
</organism>
<sequence>MRAGGVATVSPATIVLDRNLDKEGIALNAIAIALLQFTPEVTCADDFCILLDVSASLTLFNGPLAICRRINASVKALGFTMTLGAAPTATGAWLLSRSHRKKFRPLRHRAVTMKTLTALLNHLSCTSLSATLPYAEWLSGIGACTLGDLRKLPRPGLLRRTDQHLLEELDRAYGLAPELFDWIKTPATFSARMETFDRIEHADALMFGATRLILQLIGWLVSLQQAVSIFVLHLEHERGRYAIAPTEIEIGLAESAWHEEHLIRLLQERLGRIELVAPVIAIRLEVRKVTAMLPPTMSLFPEPGGSPADLNRLLELLIARLGKSNVLTPACVDDYRPEICNTWVPATDKLSNKNESSNIVERPFWILAKPIALLMRDDRPFYGSPLKLVRGPERVEAGWWDSQTIARDYFVAQNTESSCYWIYLERTSEPHWFLHGLYA</sequence>
<proteinExistence type="predicted"/>